<feature type="region of interest" description="Disordered" evidence="1">
    <location>
        <begin position="511"/>
        <end position="590"/>
    </location>
</feature>
<evidence type="ECO:0000256" key="1">
    <source>
        <dbReference type="SAM" id="MobiDB-lite"/>
    </source>
</evidence>
<keyword evidence="3" id="KW-1185">Reference proteome</keyword>
<comment type="caution">
    <text evidence="2">The sequence shown here is derived from an EMBL/GenBank/DDBJ whole genome shotgun (WGS) entry which is preliminary data.</text>
</comment>
<proteinExistence type="predicted"/>
<feature type="compositionally biased region" description="Gly residues" evidence="1">
    <location>
        <begin position="178"/>
        <end position="188"/>
    </location>
</feature>
<feature type="compositionally biased region" description="Gly residues" evidence="1">
    <location>
        <begin position="251"/>
        <end position="261"/>
    </location>
</feature>
<dbReference type="Proteomes" id="UP000590647">
    <property type="component" value="Unassembled WGS sequence"/>
</dbReference>
<feature type="compositionally biased region" description="Low complexity" evidence="1">
    <location>
        <begin position="391"/>
        <end position="400"/>
    </location>
</feature>
<organism evidence="2 3">
    <name type="scientific">Streptomyces caelestis</name>
    <dbReference type="NCBI Taxonomy" id="36816"/>
    <lineage>
        <taxon>Bacteria</taxon>
        <taxon>Bacillati</taxon>
        <taxon>Actinomycetota</taxon>
        <taxon>Actinomycetes</taxon>
        <taxon>Kitasatosporales</taxon>
        <taxon>Streptomycetaceae</taxon>
        <taxon>Streptomyces</taxon>
    </lineage>
</organism>
<feature type="compositionally biased region" description="Low complexity" evidence="1">
    <location>
        <begin position="201"/>
        <end position="210"/>
    </location>
</feature>
<evidence type="ECO:0000313" key="3">
    <source>
        <dbReference type="Proteomes" id="UP000590647"/>
    </source>
</evidence>
<feature type="compositionally biased region" description="Low complexity" evidence="1">
    <location>
        <begin position="545"/>
        <end position="557"/>
    </location>
</feature>
<feature type="compositionally biased region" description="Gly residues" evidence="1">
    <location>
        <begin position="287"/>
        <end position="304"/>
    </location>
</feature>
<accession>A0A7W9HAA3</accession>
<evidence type="ECO:0008006" key="4">
    <source>
        <dbReference type="Google" id="ProtNLM"/>
    </source>
</evidence>
<name>A0A7W9HAA3_9ACTN</name>
<protein>
    <recommendedName>
        <fullName evidence="4">UL36 very large tegument protein</fullName>
    </recommendedName>
</protein>
<dbReference type="EMBL" id="JACHNE010000001">
    <property type="protein sequence ID" value="MBB5798570.1"/>
    <property type="molecule type" value="Genomic_DNA"/>
</dbReference>
<gene>
    <name evidence="2" type="ORF">HDA41_006534</name>
</gene>
<dbReference type="RefSeq" id="WP_230299544.1">
    <property type="nucleotide sequence ID" value="NZ_JACHNE010000001.1"/>
</dbReference>
<sequence length="827" mass="84510">MAADRLPDDVREFAQYLDGLLARLDPSGGWCAVFWQRDPEGMRACLDGREMPPWDVVEALLQDLAGQYGPGGAGPETERARSLHAAALAAYDTRPGGRDALGDRLDVMLREQKYAAERQADLTRLLATAATREEADALRLDLAWAHDDHERATARCAELRARMADLDRRERGVSHGVWGDGDGRGGGIPWAVAGVSGGPGAAEDPGSDGRPGPRDGGPPDGDGAWSDDEGAWSGAWRRPNTGGFAAADGGSRTGSGTGTGPGAATDGGQSAWGRGSKGDRPAADSGPGYGGEGPGSGSGRGYAGDGPAADSGRMRSGPGGSYDFGTPATPWYRDEPTSVVTGAAGRHDPRHADADAEAERRADLREAAAGGPSGAFAAPDGRGGVQDGEYAAGRAAPREAGAGGASGAFAARGGRADVRDGEYAAGGAASGEAAAGGASGVFAARVRRADDYDGEYAGGRAASGEAAAGGTSGAFAARGGRADAQDREYPVGRPGPRQAAVDGAAGVFQAPDQTDRTSREAAAGTPGPFAARVGRADARHGEYPAGRAASQEGAAAGTPGPFANPAPADHEPVTPSPVTPKQRKRRRGSARFAGVVEEDAAPVVVPSAAVPLLPEPAPMTGRRTPRGARFAGAADEVREERAAQSRGVAAGVAERREVVRAVEALARLRKEGRSGEAHALLVEATSWAPARFPLLADELERAGLGAHWQTLLWEAASLPAGRLVAAADALGAAGRAADGQQILRQGVARPPGEIGEAVLGLVAEGRHREVRALLDAYVRVRTPEEAARSAEPGPQTLVPLLLEAAQGVSDERRWDLLHALRVAGFPA</sequence>
<reference evidence="2 3" key="1">
    <citation type="submission" date="2020-08" db="EMBL/GenBank/DDBJ databases">
        <title>Sequencing the genomes of 1000 actinobacteria strains.</title>
        <authorList>
            <person name="Klenk H.-P."/>
        </authorList>
    </citation>
    <scope>NUCLEOTIDE SEQUENCE [LARGE SCALE GENOMIC DNA]</scope>
    <source>
        <strain evidence="2 3">DSM 40084</strain>
    </source>
</reference>
<feature type="compositionally biased region" description="Low complexity" evidence="1">
    <location>
        <begin position="367"/>
        <end position="380"/>
    </location>
</feature>
<feature type="compositionally biased region" description="Basic and acidic residues" evidence="1">
    <location>
        <begin position="345"/>
        <end position="366"/>
    </location>
</feature>
<feature type="region of interest" description="Disordered" evidence="1">
    <location>
        <begin position="169"/>
        <end position="410"/>
    </location>
</feature>
<dbReference type="AlphaFoldDB" id="A0A7W9HAA3"/>
<evidence type="ECO:0000313" key="2">
    <source>
        <dbReference type="EMBL" id="MBB5798570.1"/>
    </source>
</evidence>